<evidence type="ECO:0000256" key="1">
    <source>
        <dbReference type="ARBA" id="ARBA00022553"/>
    </source>
</evidence>
<accession>A0A8J3QFA0</accession>
<keyword evidence="1" id="KW-0597">Phosphoprotein</keyword>
<organism evidence="3 4">
    <name type="scientific">Rhizocola hellebori</name>
    <dbReference type="NCBI Taxonomy" id="1392758"/>
    <lineage>
        <taxon>Bacteria</taxon>
        <taxon>Bacillati</taxon>
        <taxon>Actinomycetota</taxon>
        <taxon>Actinomycetes</taxon>
        <taxon>Micromonosporales</taxon>
        <taxon>Micromonosporaceae</taxon>
        <taxon>Rhizocola</taxon>
    </lineage>
</organism>
<dbReference type="RefSeq" id="WP_203912279.1">
    <property type="nucleotide sequence ID" value="NZ_BONY01000051.1"/>
</dbReference>
<name>A0A8J3QFA0_9ACTN</name>
<evidence type="ECO:0000313" key="3">
    <source>
        <dbReference type="EMBL" id="GIH08527.1"/>
    </source>
</evidence>
<dbReference type="EMBL" id="BONY01000051">
    <property type="protein sequence ID" value="GIH08527.1"/>
    <property type="molecule type" value="Genomic_DNA"/>
</dbReference>
<dbReference type="SUPFAM" id="SSF49879">
    <property type="entry name" value="SMAD/FHA domain"/>
    <property type="match status" value="1"/>
</dbReference>
<dbReference type="InterPro" id="IPR000253">
    <property type="entry name" value="FHA_dom"/>
</dbReference>
<evidence type="ECO:0000259" key="2">
    <source>
        <dbReference type="PROSITE" id="PS50006"/>
    </source>
</evidence>
<feature type="domain" description="FHA" evidence="2">
    <location>
        <begin position="22"/>
        <end position="74"/>
    </location>
</feature>
<proteinExistence type="predicted"/>
<sequence length="226" mass="24325">MTAQVRVTVADTVLVSGGEAALTFGRARDCDICLDPEDVGISRRAGTVELDNGTWWVRNSSSTRPLSIVDDLGFRSVLGPGRRAAVEAAVRVLVDGSQGKPHSILIEPVGQLARTVSPLPEPPGLPTAVGEEVLISEADRLAMVALFAGYIEDPPRYDPHPKSYAAAAARLGWPRTTLVKRIEYLRSRLDAAGVPNMTGWTALTNLAEYAISRGLITREDLSLLQR</sequence>
<evidence type="ECO:0000313" key="4">
    <source>
        <dbReference type="Proteomes" id="UP000612899"/>
    </source>
</evidence>
<dbReference type="CDD" id="cd00060">
    <property type="entry name" value="FHA"/>
    <property type="match status" value="1"/>
</dbReference>
<dbReference type="AlphaFoldDB" id="A0A8J3QFA0"/>
<dbReference type="PROSITE" id="PS50006">
    <property type="entry name" value="FHA_DOMAIN"/>
    <property type="match status" value="1"/>
</dbReference>
<gene>
    <name evidence="3" type="ORF">Rhe02_65940</name>
</gene>
<dbReference type="Gene3D" id="2.60.200.20">
    <property type="match status" value="1"/>
</dbReference>
<keyword evidence="4" id="KW-1185">Reference proteome</keyword>
<dbReference type="InterPro" id="IPR008984">
    <property type="entry name" value="SMAD_FHA_dom_sf"/>
</dbReference>
<dbReference type="Pfam" id="PF00498">
    <property type="entry name" value="FHA"/>
    <property type="match status" value="1"/>
</dbReference>
<comment type="caution">
    <text evidence="3">The sequence shown here is derived from an EMBL/GenBank/DDBJ whole genome shotgun (WGS) entry which is preliminary data.</text>
</comment>
<protein>
    <recommendedName>
        <fullName evidence="2">FHA domain-containing protein</fullName>
    </recommendedName>
</protein>
<reference evidence="3" key="1">
    <citation type="submission" date="2021-01" db="EMBL/GenBank/DDBJ databases">
        <title>Whole genome shotgun sequence of Rhizocola hellebori NBRC 109834.</title>
        <authorList>
            <person name="Komaki H."/>
            <person name="Tamura T."/>
        </authorList>
    </citation>
    <scope>NUCLEOTIDE SEQUENCE</scope>
    <source>
        <strain evidence="3">NBRC 109834</strain>
    </source>
</reference>
<dbReference type="Proteomes" id="UP000612899">
    <property type="component" value="Unassembled WGS sequence"/>
</dbReference>